<sequence length="65" mass="7349">MSKYNSFRQSRFTYFFVASLLLTLVVYILRGIGTLSFIPGGLILILIALSIITGLIYAIDKTKRF</sequence>
<reference evidence="3" key="1">
    <citation type="journal article" date="2011" name="MBio">
        <title>Novel metabolic attributes of the genus Cyanothece, comprising a group of unicellular nitrogen-fixing Cyanobacteria.</title>
        <authorList>
            <person name="Bandyopadhyay A."/>
            <person name="Elvitigala T."/>
            <person name="Welsh E."/>
            <person name="Stockel J."/>
            <person name="Liberton M."/>
            <person name="Min H."/>
            <person name="Sherman L.A."/>
            <person name="Pakrasi H.B."/>
        </authorList>
    </citation>
    <scope>NUCLEOTIDE SEQUENCE [LARGE SCALE GENOMIC DNA]</scope>
    <source>
        <strain evidence="3">PCC 7424</strain>
    </source>
</reference>
<keyword evidence="1" id="KW-0812">Transmembrane</keyword>
<dbReference type="AlphaFoldDB" id="B7KIW1"/>
<feature type="transmembrane region" description="Helical" evidence="1">
    <location>
        <begin position="35"/>
        <end position="59"/>
    </location>
</feature>
<organism evidence="2 3">
    <name type="scientific">Gloeothece citriformis (strain PCC 7424)</name>
    <name type="common">Cyanothece sp. (strain PCC 7424)</name>
    <dbReference type="NCBI Taxonomy" id="65393"/>
    <lineage>
        <taxon>Bacteria</taxon>
        <taxon>Bacillati</taxon>
        <taxon>Cyanobacteriota</taxon>
        <taxon>Cyanophyceae</taxon>
        <taxon>Oscillatoriophycideae</taxon>
        <taxon>Chroococcales</taxon>
        <taxon>Aphanothecaceae</taxon>
        <taxon>Gloeothece</taxon>
        <taxon>Gloeothece citriformis</taxon>
    </lineage>
</organism>
<dbReference type="HOGENOM" id="CLU_200938_1_1_3"/>
<evidence type="ECO:0000313" key="3">
    <source>
        <dbReference type="Proteomes" id="UP000002384"/>
    </source>
</evidence>
<keyword evidence="3" id="KW-1185">Reference proteome</keyword>
<name>B7KIW1_GLOC7</name>
<protein>
    <submittedName>
        <fullName evidence="2">Uncharacterized protein</fullName>
    </submittedName>
</protein>
<gene>
    <name evidence="2" type="ordered locus">PCC7424_2376</name>
</gene>
<evidence type="ECO:0000256" key="1">
    <source>
        <dbReference type="SAM" id="Phobius"/>
    </source>
</evidence>
<dbReference type="KEGG" id="cyc:PCC7424_2376"/>
<dbReference type="eggNOG" id="ENOG5030MEA">
    <property type="taxonomic scope" value="Bacteria"/>
</dbReference>
<proteinExistence type="predicted"/>
<dbReference type="EMBL" id="CP001291">
    <property type="protein sequence ID" value="ACK70797.1"/>
    <property type="molecule type" value="Genomic_DNA"/>
</dbReference>
<feature type="transmembrane region" description="Helical" evidence="1">
    <location>
        <begin position="12"/>
        <end position="29"/>
    </location>
</feature>
<dbReference type="OrthoDB" id="468406at2"/>
<dbReference type="RefSeq" id="WP_015954401.1">
    <property type="nucleotide sequence ID" value="NC_011729.1"/>
</dbReference>
<evidence type="ECO:0000313" key="2">
    <source>
        <dbReference type="EMBL" id="ACK70797.1"/>
    </source>
</evidence>
<keyword evidence="1" id="KW-1133">Transmembrane helix</keyword>
<accession>B7KIW1</accession>
<keyword evidence="1" id="KW-0472">Membrane</keyword>
<dbReference type="Proteomes" id="UP000002384">
    <property type="component" value="Chromosome"/>
</dbReference>